<dbReference type="InterPro" id="IPR013087">
    <property type="entry name" value="Znf_C2H2_type"/>
</dbReference>
<keyword evidence="4 7" id="KW-0863">Zinc-finger</keyword>
<dbReference type="Pfam" id="PF00096">
    <property type="entry name" value="zf-C2H2"/>
    <property type="match status" value="2"/>
</dbReference>
<reference evidence="10" key="1">
    <citation type="submission" date="2021-01" db="EMBL/GenBank/DDBJ databases">
        <authorList>
            <person name="Kaushik A."/>
        </authorList>
    </citation>
    <scope>NUCLEOTIDE SEQUENCE</scope>
    <source>
        <strain evidence="10">AG2-2IIIB</strain>
    </source>
</reference>
<dbReference type="FunFam" id="3.30.160.60:FF:002343">
    <property type="entry name" value="Zinc finger protein 33A"/>
    <property type="match status" value="1"/>
</dbReference>
<dbReference type="InterPro" id="IPR043359">
    <property type="entry name" value="GLI-like"/>
</dbReference>
<dbReference type="Gene3D" id="3.30.160.60">
    <property type="entry name" value="Classic Zinc Finger"/>
    <property type="match status" value="4"/>
</dbReference>
<gene>
    <name evidence="10" type="ORF">RDB_LOCUS193029</name>
</gene>
<dbReference type="PANTHER" id="PTHR45718">
    <property type="entry name" value="TRANSCRIPTIONAL ACTIVATOR CUBITUS INTERRUPTUS"/>
    <property type="match status" value="1"/>
</dbReference>
<evidence type="ECO:0000313" key="10">
    <source>
        <dbReference type="EMBL" id="CAE6539161.1"/>
    </source>
</evidence>
<dbReference type="PANTHER" id="PTHR45718:SF4">
    <property type="entry name" value="TRANSCRIPTIONAL ACTIVATOR CUBITUS INTERRUPTUS"/>
    <property type="match status" value="1"/>
</dbReference>
<feature type="region of interest" description="Disordered" evidence="8">
    <location>
        <begin position="195"/>
        <end position="245"/>
    </location>
</feature>
<dbReference type="Proteomes" id="UP000663843">
    <property type="component" value="Unassembled WGS sequence"/>
</dbReference>
<protein>
    <recommendedName>
        <fullName evidence="9">C2H2-type domain-containing protein</fullName>
    </recommendedName>
</protein>
<evidence type="ECO:0000256" key="8">
    <source>
        <dbReference type="SAM" id="MobiDB-lite"/>
    </source>
</evidence>
<dbReference type="SMART" id="SM00355">
    <property type="entry name" value="ZnF_C2H2"/>
    <property type="match status" value="6"/>
</dbReference>
<dbReference type="InterPro" id="IPR036236">
    <property type="entry name" value="Znf_C2H2_sf"/>
</dbReference>
<evidence type="ECO:0000256" key="4">
    <source>
        <dbReference type="ARBA" id="ARBA00022771"/>
    </source>
</evidence>
<dbReference type="SUPFAM" id="SSF57667">
    <property type="entry name" value="beta-beta-alpha zinc fingers"/>
    <property type="match status" value="2"/>
</dbReference>
<dbReference type="GO" id="GO:0000978">
    <property type="term" value="F:RNA polymerase II cis-regulatory region sequence-specific DNA binding"/>
    <property type="evidence" value="ECO:0007669"/>
    <property type="project" value="TreeGrafter"/>
</dbReference>
<organism evidence="10 11">
    <name type="scientific">Rhizoctonia solani</name>
    <dbReference type="NCBI Taxonomy" id="456999"/>
    <lineage>
        <taxon>Eukaryota</taxon>
        <taxon>Fungi</taxon>
        <taxon>Dikarya</taxon>
        <taxon>Basidiomycota</taxon>
        <taxon>Agaricomycotina</taxon>
        <taxon>Agaricomycetes</taxon>
        <taxon>Cantharellales</taxon>
        <taxon>Ceratobasidiaceae</taxon>
        <taxon>Rhizoctonia</taxon>
    </lineage>
</organism>
<accession>A0A8H3DN50</accession>
<feature type="region of interest" description="Disordered" evidence="8">
    <location>
        <begin position="1"/>
        <end position="26"/>
    </location>
</feature>
<evidence type="ECO:0000256" key="6">
    <source>
        <dbReference type="ARBA" id="ARBA00023242"/>
    </source>
</evidence>
<comment type="caution">
    <text evidence="10">The sequence shown here is derived from an EMBL/GenBank/DDBJ whole genome shotgun (WGS) entry which is preliminary data.</text>
</comment>
<evidence type="ECO:0000256" key="3">
    <source>
        <dbReference type="ARBA" id="ARBA00022737"/>
    </source>
</evidence>
<dbReference type="GO" id="GO:0008270">
    <property type="term" value="F:zinc ion binding"/>
    <property type="evidence" value="ECO:0007669"/>
    <property type="project" value="UniProtKB-KW"/>
</dbReference>
<keyword evidence="6" id="KW-0539">Nucleus</keyword>
<keyword evidence="2" id="KW-0479">Metal-binding</keyword>
<evidence type="ECO:0000313" key="11">
    <source>
        <dbReference type="Proteomes" id="UP000663843"/>
    </source>
</evidence>
<comment type="subcellular location">
    <subcellularLocation>
        <location evidence="1">Nucleus</location>
    </subcellularLocation>
</comment>
<feature type="domain" description="C2H2-type" evidence="9">
    <location>
        <begin position="313"/>
        <end position="340"/>
    </location>
</feature>
<name>A0A8H3DN50_9AGAM</name>
<evidence type="ECO:0000256" key="2">
    <source>
        <dbReference type="ARBA" id="ARBA00022723"/>
    </source>
</evidence>
<keyword evidence="5" id="KW-0862">Zinc</keyword>
<evidence type="ECO:0000256" key="1">
    <source>
        <dbReference type="ARBA" id="ARBA00004123"/>
    </source>
</evidence>
<keyword evidence="3" id="KW-0677">Repeat</keyword>
<dbReference type="GO" id="GO:0000981">
    <property type="term" value="F:DNA-binding transcription factor activity, RNA polymerase II-specific"/>
    <property type="evidence" value="ECO:0007669"/>
    <property type="project" value="UniProtKB-ARBA"/>
</dbReference>
<dbReference type="FunFam" id="3.30.160.60:FF:000125">
    <property type="entry name" value="Putative zinc finger protein 143"/>
    <property type="match status" value="1"/>
</dbReference>
<dbReference type="PROSITE" id="PS00028">
    <property type="entry name" value="ZINC_FINGER_C2H2_1"/>
    <property type="match status" value="2"/>
</dbReference>
<dbReference type="AlphaFoldDB" id="A0A8H3DN50"/>
<dbReference type="GO" id="GO:0005634">
    <property type="term" value="C:nucleus"/>
    <property type="evidence" value="ECO:0007669"/>
    <property type="project" value="UniProtKB-SubCell"/>
</dbReference>
<evidence type="ECO:0000256" key="5">
    <source>
        <dbReference type="ARBA" id="ARBA00022833"/>
    </source>
</evidence>
<evidence type="ECO:0000256" key="7">
    <source>
        <dbReference type="PROSITE-ProRule" id="PRU00042"/>
    </source>
</evidence>
<dbReference type="PROSITE" id="PS50157">
    <property type="entry name" value="ZINC_FINGER_C2H2_2"/>
    <property type="match status" value="2"/>
</dbReference>
<sequence>MLPSLLAFEPEAPRTSHDSISAPRLNRRFPARAPNLAARSESMDALQTSGSSESYNPLSLYPSLDLIDRLTWGPGRPSLIMQKQKRKIRADRLCTVHYAGRIKNRSIAAGSSLPRSTPLHLIHLDLRPIPSASKTYFLPVLPLACRWGDCDQVCESPSQLAMHMRVVHLPSIAEHIPSYASVNLLPHLEPPLPPPELPAGPVVPVYDGSQSHPKYASDDDREDEDDEGDMDEDKDSNLDQIDEDQEHPYRWGTCDLTFLSDVALTDHLTSDHVLKGKLLDCLWGDCPRRGENPIAQRTSMIVHLRTHTGYRPFKCGVYGEQFSNGGSLQVHERQHTGERPFVCEYQGCGKGFTRKALLNIHKNVHTGERPFKCAYCEAAFSDRSARRVHVGVVFLSP</sequence>
<feature type="compositionally biased region" description="Acidic residues" evidence="8">
    <location>
        <begin position="219"/>
        <end position="245"/>
    </location>
</feature>
<feature type="domain" description="C2H2-type" evidence="9">
    <location>
        <begin position="341"/>
        <end position="370"/>
    </location>
</feature>
<proteinExistence type="predicted"/>
<evidence type="ECO:0000259" key="9">
    <source>
        <dbReference type="PROSITE" id="PS50157"/>
    </source>
</evidence>
<dbReference type="EMBL" id="CAJMWT010009636">
    <property type="protein sequence ID" value="CAE6539161.1"/>
    <property type="molecule type" value="Genomic_DNA"/>
</dbReference>